<dbReference type="AlphaFoldDB" id="A0A0L0F075"/>
<accession>A0A0L0F075</accession>
<dbReference type="GeneID" id="25917900"/>
<dbReference type="EMBL" id="KQ252205">
    <property type="protein sequence ID" value="KNC70082.1"/>
    <property type="molecule type" value="Genomic_DNA"/>
</dbReference>
<name>A0A0L0F075_9EUKA</name>
<dbReference type="RefSeq" id="XP_014143984.1">
    <property type="nucleotide sequence ID" value="XM_014288509.1"/>
</dbReference>
<feature type="non-terminal residue" evidence="2">
    <location>
        <position position="1"/>
    </location>
</feature>
<dbReference type="Proteomes" id="UP000054560">
    <property type="component" value="Unassembled WGS sequence"/>
</dbReference>
<protein>
    <submittedName>
        <fullName evidence="2">Uncharacterized protein</fullName>
    </submittedName>
</protein>
<evidence type="ECO:0000256" key="1">
    <source>
        <dbReference type="SAM" id="Coils"/>
    </source>
</evidence>
<feature type="non-terminal residue" evidence="2">
    <location>
        <position position="79"/>
    </location>
</feature>
<evidence type="ECO:0000313" key="3">
    <source>
        <dbReference type="Proteomes" id="UP000054560"/>
    </source>
</evidence>
<evidence type="ECO:0000313" key="2">
    <source>
        <dbReference type="EMBL" id="KNC70082.1"/>
    </source>
</evidence>
<sequence length="79" mass="8760">ANANASTVATDANDDSSDALQALQNEVAELKASAVTEKAAYDKLKHRATDMQTKLKTFMADRKKLKTELETYKVCHTHY</sequence>
<proteinExistence type="predicted"/>
<organism evidence="2 3">
    <name type="scientific">Sphaeroforma arctica JP610</name>
    <dbReference type="NCBI Taxonomy" id="667725"/>
    <lineage>
        <taxon>Eukaryota</taxon>
        <taxon>Ichthyosporea</taxon>
        <taxon>Ichthyophonida</taxon>
        <taxon>Sphaeroforma</taxon>
    </lineage>
</organism>
<gene>
    <name evidence="2" type="ORF">SARC_17396</name>
</gene>
<reference evidence="2 3" key="1">
    <citation type="submission" date="2011-02" db="EMBL/GenBank/DDBJ databases">
        <title>The Genome Sequence of Sphaeroforma arctica JP610.</title>
        <authorList>
            <consortium name="The Broad Institute Genome Sequencing Platform"/>
            <person name="Russ C."/>
            <person name="Cuomo C."/>
            <person name="Young S.K."/>
            <person name="Zeng Q."/>
            <person name="Gargeya S."/>
            <person name="Alvarado L."/>
            <person name="Berlin A."/>
            <person name="Chapman S.B."/>
            <person name="Chen Z."/>
            <person name="Freedman E."/>
            <person name="Gellesch M."/>
            <person name="Goldberg J."/>
            <person name="Griggs A."/>
            <person name="Gujja S."/>
            <person name="Heilman E."/>
            <person name="Heiman D."/>
            <person name="Howarth C."/>
            <person name="Mehta T."/>
            <person name="Neiman D."/>
            <person name="Pearson M."/>
            <person name="Roberts A."/>
            <person name="Saif S."/>
            <person name="Shea T."/>
            <person name="Shenoy N."/>
            <person name="Sisk P."/>
            <person name="Stolte C."/>
            <person name="Sykes S."/>
            <person name="White J."/>
            <person name="Yandava C."/>
            <person name="Burger G."/>
            <person name="Gray M.W."/>
            <person name="Holland P.W.H."/>
            <person name="King N."/>
            <person name="Lang F.B.F."/>
            <person name="Roger A.J."/>
            <person name="Ruiz-Trillo I."/>
            <person name="Haas B."/>
            <person name="Nusbaum C."/>
            <person name="Birren B."/>
        </authorList>
    </citation>
    <scope>NUCLEOTIDE SEQUENCE [LARGE SCALE GENOMIC DNA]</scope>
    <source>
        <strain evidence="2 3">JP610</strain>
    </source>
</reference>
<keyword evidence="1" id="KW-0175">Coiled coil</keyword>
<feature type="coiled-coil region" evidence="1">
    <location>
        <begin position="13"/>
        <end position="40"/>
    </location>
</feature>
<keyword evidence="3" id="KW-1185">Reference proteome</keyword>